<sequence>MRVGGRECKGKEMFDWSLHFIYSCLGVLHCTVWMKCMITRAEYVVVFEVFGG</sequence>
<name>A0AAV0JY39_9ROSI</name>
<accession>A0AAV0JY39</accession>
<reference evidence="1" key="1">
    <citation type="submission" date="2022-08" db="EMBL/GenBank/DDBJ databases">
        <authorList>
            <person name="Gutierrez-Valencia J."/>
        </authorList>
    </citation>
    <scope>NUCLEOTIDE SEQUENCE</scope>
</reference>
<dbReference type="EMBL" id="CAMGYJ010000005">
    <property type="protein sequence ID" value="CAI0414483.1"/>
    <property type="molecule type" value="Genomic_DNA"/>
</dbReference>
<organism evidence="1 2">
    <name type="scientific">Linum tenue</name>
    <dbReference type="NCBI Taxonomy" id="586396"/>
    <lineage>
        <taxon>Eukaryota</taxon>
        <taxon>Viridiplantae</taxon>
        <taxon>Streptophyta</taxon>
        <taxon>Embryophyta</taxon>
        <taxon>Tracheophyta</taxon>
        <taxon>Spermatophyta</taxon>
        <taxon>Magnoliopsida</taxon>
        <taxon>eudicotyledons</taxon>
        <taxon>Gunneridae</taxon>
        <taxon>Pentapetalae</taxon>
        <taxon>rosids</taxon>
        <taxon>fabids</taxon>
        <taxon>Malpighiales</taxon>
        <taxon>Linaceae</taxon>
        <taxon>Linum</taxon>
    </lineage>
</organism>
<keyword evidence="2" id="KW-1185">Reference proteome</keyword>
<dbReference type="Proteomes" id="UP001154282">
    <property type="component" value="Unassembled WGS sequence"/>
</dbReference>
<comment type="caution">
    <text evidence="1">The sequence shown here is derived from an EMBL/GenBank/DDBJ whole genome shotgun (WGS) entry which is preliminary data.</text>
</comment>
<gene>
    <name evidence="1" type="ORF">LITE_LOCUS16311</name>
</gene>
<protein>
    <submittedName>
        <fullName evidence="1">Uncharacterized protein</fullName>
    </submittedName>
</protein>
<evidence type="ECO:0000313" key="2">
    <source>
        <dbReference type="Proteomes" id="UP001154282"/>
    </source>
</evidence>
<proteinExistence type="predicted"/>
<evidence type="ECO:0000313" key="1">
    <source>
        <dbReference type="EMBL" id="CAI0414483.1"/>
    </source>
</evidence>
<dbReference type="AlphaFoldDB" id="A0AAV0JY39"/>